<dbReference type="SUPFAM" id="SSF48208">
    <property type="entry name" value="Six-hairpin glycosidases"/>
    <property type="match status" value="1"/>
</dbReference>
<dbReference type="Pfam" id="PF03200">
    <property type="entry name" value="Glyco_hydro_63"/>
    <property type="match status" value="1"/>
</dbReference>
<name>A0A0C3BNI2_PILCF</name>
<dbReference type="InParanoid" id="A0A0C3BNI2"/>
<dbReference type="STRING" id="765440.A0A0C3BNI2"/>
<dbReference type="Gene3D" id="1.50.10.10">
    <property type="match status" value="2"/>
</dbReference>
<dbReference type="PANTHER" id="PTHR10412">
    <property type="entry name" value="MANNOSYL-OLIGOSACCHARIDE GLUCOSIDASE"/>
    <property type="match status" value="1"/>
</dbReference>
<dbReference type="InterPro" id="IPR004888">
    <property type="entry name" value="Glycoside_hydrolase_63"/>
</dbReference>
<reference evidence="5" key="2">
    <citation type="submission" date="2015-01" db="EMBL/GenBank/DDBJ databases">
        <title>Evolutionary Origins and Diversification of the Mycorrhizal Mutualists.</title>
        <authorList>
            <consortium name="DOE Joint Genome Institute"/>
            <consortium name="Mycorrhizal Genomics Consortium"/>
            <person name="Kohler A."/>
            <person name="Kuo A."/>
            <person name="Nagy L.G."/>
            <person name="Floudas D."/>
            <person name="Copeland A."/>
            <person name="Barry K.W."/>
            <person name="Cichocki N."/>
            <person name="Veneault-Fourrey C."/>
            <person name="LaButti K."/>
            <person name="Lindquist E.A."/>
            <person name="Lipzen A."/>
            <person name="Lundell T."/>
            <person name="Morin E."/>
            <person name="Murat C."/>
            <person name="Riley R."/>
            <person name="Ohm R."/>
            <person name="Sun H."/>
            <person name="Tunlid A."/>
            <person name="Henrissat B."/>
            <person name="Grigoriev I.V."/>
            <person name="Hibbett D.S."/>
            <person name="Martin F."/>
        </authorList>
    </citation>
    <scope>NUCLEOTIDE SEQUENCE [LARGE SCALE GENOMIC DNA]</scope>
    <source>
        <strain evidence="5">F 1598</strain>
    </source>
</reference>
<sequence length="1095" mass="125183">MASESIKKVQGKLFRGEGIQQSRQPEGRASPGLAIHIPPITPPPPIPNPPPKLSKLPLDGSPKSDMDGRPYRERLVDTLGADYQGVERYRLLQDEKRDRHWKRWGPYLSERQWATVREDYSANGDAWSHFPHEHARSRAYRWGEDGIAGISDNHQRLCFSLALWNGEDPILKERLFGVTGHQGNHGEDVKELYYYLDSTPTHSYMKYLYKYPQRRYPYEELVSENMNRDRDVSEFEILDSDVFDEDRYWDVFVEYAKDEDSPDNVYIRITTYNRGPDPATLHVIPQLWFPNTWSWPLEKPPMPILKGSLTKSEINRISVKHPSLGKTNLYCMPSPPPVDGTGNFEDPDADPIEPELLFTENNTNYQRLYGGNNDVPYVKDAFHDHIIPSHRPSTAKVSTPELPDSGRSTPKLDSAKPNGTKVNGTQTPSVPNPSSAAHDFVNPEKVGTKSAAHYIFRDVPGHGGCAVVRLKLTPLSSSKDPSVEDEGIFDDVIEERRKEADEFYDALALGPISDDLKQIKRQALGGMLWTKQYYKFIQKEWIEGDPAQPRPPPERKNIRNREWRHMHIADILSMPDKWEYPFFAAWDTAFHCIPLAVVDPAFAKKQLDLLTREWYMKPDGQMPAYEWNFSDVNPPVHAWATFRVFKIERKLTGRQDLDFLERVFQKLLLNFTWWVNRKDQGGNNVFEGGFLGLDNIGAFNRSEPLPTGGNLRQADGTAWMAFYCLNMLNMALELAKHNAVYEDIASKFFEHFIFIADAMTYREGDDELSLWNEQDGMYYDAIQFGPGSSMQLPVRSLVGLIPLYATLVLEPATINRFPGFKKRMEWFIDNRPEVSARNMANMKAGGKGERRLLALASKERLIRILEKMLDPEEFLSEHGIRSLSKAHKNEPWGMDVNGQRYEVGYWPADSRSGMFGGNSNWRGPIWLAVNFLLIESLQRFHQYYGDDLQVECPTGSGDYMNLVGVAEEIQHRIIHIFGRDMEGRRATNGGNPKLDRDPHFRDYVWFYEFFHADNGRGLGASHQTGWSGLVAYHILQSGVTCRLPKTPRTPRSLVNHYFDETIDSQSEYGDDTRSMASAISAADLNTLGDISPDAL</sequence>
<dbReference type="AlphaFoldDB" id="A0A0C3BNI2"/>
<feature type="compositionally biased region" description="Polar residues" evidence="1">
    <location>
        <begin position="420"/>
        <end position="435"/>
    </location>
</feature>
<evidence type="ECO:0000259" key="2">
    <source>
        <dbReference type="Pfam" id="PF03200"/>
    </source>
</evidence>
<dbReference type="InterPro" id="IPR031335">
    <property type="entry name" value="Glyco_hydro_63_C"/>
</dbReference>
<feature type="region of interest" description="Disordered" evidence="1">
    <location>
        <begin position="388"/>
        <end position="436"/>
    </location>
</feature>
<dbReference type="GO" id="GO:0009311">
    <property type="term" value="P:oligosaccharide metabolic process"/>
    <property type="evidence" value="ECO:0007669"/>
    <property type="project" value="InterPro"/>
</dbReference>
<evidence type="ECO:0000256" key="1">
    <source>
        <dbReference type="SAM" id="MobiDB-lite"/>
    </source>
</evidence>
<evidence type="ECO:0000259" key="3">
    <source>
        <dbReference type="Pfam" id="PF22422"/>
    </source>
</evidence>
<feature type="domain" description="Glycosyl hydrolase family 63 C-terminal" evidence="2">
    <location>
        <begin position="857"/>
        <end position="946"/>
    </location>
</feature>
<evidence type="ECO:0000313" key="4">
    <source>
        <dbReference type="EMBL" id="KIM78887.1"/>
    </source>
</evidence>
<feature type="domain" description="Mannosylglycerate hydrolase MGH1-like glycoside hydrolase" evidence="3">
    <location>
        <begin position="580"/>
        <end position="685"/>
    </location>
</feature>
<reference evidence="4 5" key="1">
    <citation type="submission" date="2014-04" db="EMBL/GenBank/DDBJ databases">
        <authorList>
            <consortium name="DOE Joint Genome Institute"/>
            <person name="Kuo A."/>
            <person name="Tarkka M."/>
            <person name="Buscot F."/>
            <person name="Kohler A."/>
            <person name="Nagy L.G."/>
            <person name="Floudas D."/>
            <person name="Copeland A."/>
            <person name="Barry K.W."/>
            <person name="Cichocki N."/>
            <person name="Veneault-Fourrey C."/>
            <person name="LaButti K."/>
            <person name="Lindquist E.A."/>
            <person name="Lipzen A."/>
            <person name="Lundell T."/>
            <person name="Morin E."/>
            <person name="Murat C."/>
            <person name="Sun H."/>
            <person name="Tunlid A."/>
            <person name="Henrissat B."/>
            <person name="Grigoriev I.V."/>
            <person name="Hibbett D.S."/>
            <person name="Martin F."/>
            <person name="Nordberg H.P."/>
            <person name="Cantor M.N."/>
            <person name="Hua S.X."/>
        </authorList>
    </citation>
    <scope>NUCLEOTIDE SEQUENCE [LARGE SCALE GENOMIC DNA]</scope>
    <source>
        <strain evidence="4 5">F 1598</strain>
    </source>
</reference>
<feature type="region of interest" description="Disordered" evidence="1">
    <location>
        <begin position="1"/>
        <end position="68"/>
    </location>
</feature>
<proteinExistence type="predicted"/>
<dbReference type="Proteomes" id="UP000054166">
    <property type="component" value="Unassembled WGS sequence"/>
</dbReference>
<feature type="compositionally biased region" description="Pro residues" evidence="1">
    <location>
        <begin position="39"/>
        <end position="52"/>
    </location>
</feature>
<dbReference type="HOGENOM" id="CLU_005386_0_0_1"/>
<dbReference type="Pfam" id="PF22422">
    <property type="entry name" value="MGH1-like_GH"/>
    <property type="match status" value="1"/>
</dbReference>
<gene>
    <name evidence="4" type="ORF">PILCRDRAFT_824004</name>
</gene>
<dbReference type="EMBL" id="KN833013">
    <property type="protein sequence ID" value="KIM78887.1"/>
    <property type="molecule type" value="Genomic_DNA"/>
</dbReference>
<dbReference type="PANTHER" id="PTHR10412:SF10">
    <property type="entry name" value="GLYCOSYL HYDROLASE FAMILY 63 C-TERMINAL DOMAIN-CONTAINING PROTEIN"/>
    <property type="match status" value="1"/>
</dbReference>
<protein>
    <submittedName>
        <fullName evidence="4">Uncharacterized protein</fullName>
    </submittedName>
</protein>
<accession>A0A0C3BNI2</accession>
<dbReference type="InterPro" id="IPR054491">
    <property type="entry name" value="MGH1-like_GH"/>
</dbReference>
<dbReference type="InterPro" id="IPR012341">
    <property type="entry name" value="6hp_glycosidase-like_sf"/>
</dbReference>
<dbReference type="GO" id="GO:0004573">
    <property type="term" value="F:Glc3Man9GlcNAc2 oligosaccharide glucosidase activity"/>
    <property type="evidence" value="ECO:0007669"/>
    <property type="project" value="InterPro"/>
</dbReference>
<dbReference type="InterPro" id="IPR008928">
    <property type="entry name" value="6-hairpin_glycosidase_sf"/>
</dbReference>
<evidence type="ECO:0000313" key="5">
    <source>
        <dbReference type="Proteomes" id="UP000054166"/>
    </source>
</evidence>
<keyword evidence="5" id="KW-1185">Reference proteome</keyword>
<dbReference type="OrthoDB" id="14419at2759"/>
<organism evidence="4 5">
    <name type="scientific">Piloderma croceum (strain F 1598)</name>
    <dbReference type="NCBI Taxonomy" id="765440"/>
    <lineage>
        <taxon>Eukaryota</taxon>
        <taxon>Fungi</taxon>
        <taxon>Dikarya</taxon>
        <taxon>Basidiomycota</taxon>
        <taxon>Agaricomycotina</taxon>
        <taxon>Agaricomycetes</taxon>
        <taxon>Agaricomycetidae</taxon>
        <taxon>Atheliales</taxon>
        <taxon>Atheliaceae</taxon>
        <taxon>Piloderma</taxon>
    </lineage>
</organism>